<name>A0A366D4S7_9GAMM</name>
<reference evidence="8 9" key="1">
    <citation type="submission" date="2018-06" db="EMBL/GenBank/DDBJ databases">
        <title>Genomic Encyclopedia of Type Strains, Phase III (KMG-III): the genomes of soil and plant-associated and newly described type strains.</title>
        <authorList>
            <person name="Whitman W."/>
        </authorList>
    </citation>
    <scope>NUCLEOTIDE SEQUENCE [LARGE SCALE GENOMIC DNA]</scope>
    <source>
        <strain evidence="8 9">CECT 7732</strain>
    </source>
</reference>
<evidence type="ECO:0000313" key="8">
    <source>
        <dbReference type="EMBL" id="RBO84966.1"/>
    </source>
</evidence>
<proteinExistence type="inferred from homology"/>
<dbReference type="InterPro" id="IPR033749">
    <property type="entry name" value="Polyprenyl_synt_CS"/>
</dbReference>
<dbReference type="CDD" id="cd00685">
    <property type="entry name" value="Trans_IPPS_HT"/>
    <property type="match status" value="1"/>
</dbReference>
<evidence type="ECO:0000256" key="2">
    <source>
        <dbReference type="ARBA" id="ARBA00006706"/>
    </source>
</evidence>
<dbReference type="GO" id="GO:0046872">
    <property type="term" value="F:metal ion binding"/>
    <property type="evidence" value="ECO:0007669"/>
    <property type="project" value="UniProtKB-KW"/>
</dbReference>
<dbReference type="InterPro" id="IPR008949">
    <property type="entry name" value="Isoprenoid_synthase_dom_sf"/>
</dbReference>
<dbReference type="PANTHER" id="PTHR43281">
    <property type="entry name" value="FARNESYL DIPHOSPHATE SYNTHASE"/>
    <property type="match status" value="1"/>
</dbReference>
<dbReference type="EMBL" id="QNRF01000002">
    <property type="protein sequence ID" value="RBO84966.1"/>
    <property type="molecule type" value="Genomic_DNA"/>
</dbReference>
<dbReference type="GO" id="GO:0008654">
    <property type="term" value="P:phospholipid biosynthetic process"/>
    <property type="evidence" value="ECO:0007669"/>
    <property type="project" value="UniProtKB-ARBA"/>
</dbReference>
<evidence type="ECO:0000313" key="9">
    <source>
        <dbReference type="Proteomes" id="UP000252086"/>
    </source>
</evidence>
<dbReference type="InterPro" id="IPR053378">
    <property type="entry name" value="Prenyl_diphosphate_synthase"/>
</dbReference>
<evidence type="ECO:0000256" key="3">
    <source>
        <dbReference type="ARBA" id="ARBA00022679"/>
    </source>
</evidence>
<comment type="cofactor">
    <cofactor evidence="1">
        <name>Mg(2+)</name>
        <dbReference type="ChEBI" id="CHEBI:18420"/>
    </cofactor>
</comment>
<dbReference type="GO" id="GO:0016114">
    <property type="term" value="P:terpenoid biosynthetic process"/>
    <property type="evidence" value="ECO:0007669"/>
    <property type="project" value="UniProtKB-ARBA"/>
</dbReference>
<evidence type="ECO:0000256" key="5">
    <source>
        <dbReference type="ARBA" id="ARBA00022842"/>
    </source>
</evidence>
<dbReference type="FunFam" id="1.10.600.10:FF:000001">
    <property type="entry name" value="Geranylgeranyl diphosphate synthase"/>
    <property type="match status" value="1"/>
</dbReference>
<organism evidence="8 9">
    <name type="scientific">Marinomonas aquiplantarum</name>
    <dbReference type="NCBI Taxonomy" id="491951"/>
    <lineage>
        <taxon>Bacteria</taxon>
        <taxon>Pseudomonadati</taxon>
        <taxon>Pseudomonadota</taxon>
        <taxon>Gammaproteobacteria</taxon>
        <taxon>Oceanospirillales</taxon>
        <taxon>Oceanospirillaceae</taxon>
        <taxon>Marinomonas</taxon>
    </lineage>
</organism>
<dbReference type="SFLD" id="SFLDG01017">
    <property type="entry name" value="Polyprenyl_Transferase_Like"/>
    <property type="match status" value="1"/>
</dbReference>
<dbReference type="SFLD" id="SFLDS00005">
    <property type="entry name" value="Isoprenoid_Synthase_Type_I"/>
    <property type="match status" value="1"/>
</dbReference>
<accession>A0A366D4S7</accession>
<dbReference type="PROSITE" id="PS00723">
    <property type="entry name" value="POLYPRENYL_SYNTHASE_1"/>
    <property type="match status" value="1"/>
</dbReference>
<dbReference type="GO" id="GO:0004659">
    <property type="term" value="F:prenyltransferase activity"/>
    <property type="evidence" value="ECO:0007669"/>
    <property type="project" value="InterPro"/>
</dbReference>
<keyword evidence="6" id="KW-0414">Isoprene biosynthesis</keyword>
<evidence type="ECO:0000256" key="7">
    <source>
        <dbReference type="RuleBase" id="RU004466"/>
    </source>
</evidence>
<comment type="caution">
    <text evidence="8">The sequence shown here is derived from an EMBL/GenBank/DDBJ whole genome shotgun (WGS) entry which is preliminary data.</text>
</comment>
<keyword evidence="4" id="KW-0479">Metal-binding</keyword>
<keyword evidence="9" id="KW-1185">Reference proteome</keyword>
<dbReference type="OrthoDB" id="9805316at2"/>
<sequence>MTLDDFSQFARRRVDHYLTQNLDQYVPANHLQEAMAYSLFNGGKRVRPMLTYATASLFSDISELTDACAAAIESIHAYSLIHDDLPAMDDDNLRRGKPTCHIQYDEATAILAGDALQTFAFELLSQSQHTNASLQLQLIQELIHASGRHGMVTGQMIDLANVGHDIDQQALQQMHQHKTGALIRASVRMGAISVGMLDSDKLAQLDRYASAIGLAFQVQDDIIDITSDTNTLGKNQFSDEAANKPTYPKLLGLKGAQEFANTLHQQALEAIKPFGDPAQPLVELANYIIGRNH</sequence>
<comment type="similarity">
    <text evidence="2 7">Belongs to the FPP/GGPP synthase family.</text>
</comment>
<dbReference type="RefSeq" id="WP_113873584.1">
    <property type="nucleotide sequence ID" value="NZ_QNRF01000002.1"/>
</dbReference>
<dbReference type="Gene3D" id="1.10.600.10">
    <property type="entry name" value="Farnesyl Diphosphate Synthase"/>
    <property type="match status" value="1"/>
</dbReference>
<dbReference type="NCBIfam" id="NF045485">
    <property type="entry name" value="FPPsyn"/>
    <property type="match status" value="1"/>
</dbReference>
<dbReference type="Proteomes" id="UP000252086">
    <property type="component" value="Unassembled WGS sequence"/>
</dbReference>
<dbReference type="GO" id="GO:0005737">
    <property type="term" value="C:cytoplasm"/>
    <property type="evidence" value="ECO:0007669"/>
    <property type="project" value="UniProtKB-ARBA"/>
</dbReference>
<evidence type="ECO:0000256" key="4">
    <source>
        <dbReference type="ARBA" id="ARBA00022723"/>
    </source>
</evidence>
<dbReference type="Pfam" id="PF00348">
    <property type="entry name" value="polyprenyl_synt"/>
    <property type="match status" value="1"/>
</dbReference>
<keyword evidence="3 7" id="KW-0808">Transferase</keyword>
<dbReference type="SUPFAM" id="SSF48576">
    <property type="entry name" value="Terpenoid synthases"/>
    <property type="match status" value="1"/>
</dbReference>
<protein>
    <submittedName>
        <fullName evidence="8">Farnesyl-diphosphate synthase</fullName>
    </submittedName>
</protein>
<dbReference type="AlphaFoldDB" id="A0A366D4S7"/>
<dbReference type="InterPro" id="IPR000092">
    <property type="entry name" value="Polyprenyl_synt"/>
</dbReference>
<evidence type="ECO:0000256" key="6">
    <source>
        <dbReference type="ARBA" id="ARBA00023229"/>
    </source>
</evidence>
<dbReference type="PANTHER" id="PTHR43281:SF1">
    <property type="entry name" value="FARNESYL DIPHOSPHATE SYNTHASE"/>
    <property type="match status" value="1"/>
</dbReference>
<dbReference type="PROSITE" id="PS00444">
    <property type="entry name" value="POLYPRENYL_SYNTHASE_2"/>
    <property type="match status" value="1"/>
</dbReference>
<keyword evidence="5" id="KW-0460">Magnesium</keyword>
<evidence type="ECO:0000256" key="1">
    <source>
        <dbReference type="ARBA" id="ARBA00001946"/>
    </source>
</evidence>
<gene>
    <name evidence="8" type="ORF">DFP76_102368</name>
</gene>